<feature type="transmembrane region" description="Helical" evidence="5">
    <location>
        <begin position="143"/>
        <end position="161"/>
    </location>
</feature>
<keyword evidence="7" id="KW-1185">Reference proteome</keyword>
<protein>
    <submittedName>
        <fullName evidence="6">Nicotinamide mononucleotide transporter</fullName>
    </submittedName>
</protein>
<dbReference type="InterPro" id="IPR006419">
    <property type="entry name" value="NMN_transpt_PnuC"/>
</dbReference>
<dbReference type="Pfam" id="PF04973">
    <property type="entry name" value="NMN_transporter"/>
    <property type="match status" value="1"/>
</dbReference>
<evidence type="ECO:0000313" key="7">
    <source>
        <dbReference type="Proteomes" id="UP000647416"/>
    </source>
</evidence>
<feature type="transmembrane region" description="Helical" evidence="5">
    <location>
        <begin position="193"/>
        <end position="212"/>
    </location>
</feature>
<evidence type="ECO:0000256" key="1">
    <source>
        <dbReference type="ARBA" id="ARBA00004141"/>
    </source>
</evidence>
<feature type="transmembrane region" description="Helical" evidence="5">
    <location>
        <begin position="55"/>
        <end position="72"/>
    </location>
</feature>
<sequence length="225" mass="25266">MKYFTKSELALWLGSMLAIVVSNIFIGEFAPVSLAASLIGVTALIYTAKGNPIGQGLMIVFCLIYTYVSYTFSYYGEMLTYAVMSLPMAVFSFIVWIRNPFHGNKSEVSVNEGITCREYIFMFILSIAVTALFYFVLKFFNTANIAPSTISVTTSFLAIYLTFRRSPLYALAYAANDIVLIVLWTLAAFKDASYFSVVICFAAFFANDIYGYMNWKRISARQCAE</sequence>
<name>A0A926FB32_9FIRM</name>
<evidence type="ECO:0000256" key="5">
    <source>
        <dbReference type="SAM" id="Phobius"/>
    </source>
</evidence>
<dbReference type="RefSeq" id="WP_178348456.1">
    <property type="nucleotide sequence ID" value="NZ_JACRTE010000001.1"/>
</dbReference>
<comment type="caution">
    <text evidence="6">The sequence shown here is derived from an EMBL/GenBank/DDBJ whole genome shotgun (WGS) entry which is preliminary data.</text>
</comment>
<evidence type="ECO:0000313" key="6">
    <source>
        <dbReference type="EMBL" id="MBC8595417.1"/>
    </source>
</evidence>
<evidence type="ECO:0000256" key="3">
    <source>
        <dbReference type="ARBA" id="ARBA00022989"/>
    </source>
</evidence>
<feature type="transmembrane region" description="Helical" evidence="5">
    <location>
        <begin position="168"/>
        <end position="187"/>
    </location>
</feature>
<keyword evidence="3 5" id="KW-1133">Transmembrane helix</keyword>
<comment type="subcellular location">
    <subcellularLocation>
        <location evidence="1">Membrane</location>
        <topology evidence="1">Multi-pass membrane protein</topology>
    </subcellularLocation>
</comment>
<evidence type="ECO:0000256" key="4">
    <source>
        <dbReference type="ARBA" id="ARBA00023136"/>
    </source>
</evidence>
<dbReference type="AlphaFoldDB" id="A0A926FB32"/>
<dbReference type="EMBL" id="JACRTE010000001">
    <property type="protein sequence ID" value="MBC8595417.1"/>
    <property type="molecule type" value="Genomic_DNA"/>
</dbReference>
<evidence type="ECO:0000256" key="2">
    <source>
        <dbReference type="ARBA" id="ARBA00022692"/>
    </source>
</evidence>
<keyword evidence="2 5" id="KW-0812">Transmembrane</keyword>
<feature type="transmembrane region" description="Helical" evidence="5">
    <location>
        <begin position="78"/>
        <end position="98"/>
    </location>
</feature>
<reference evidence="6" key="1">
    <citation type="submission" date="2020-08" db="EMBL/GenBank/DDBJ databases">
        <title>Genome public.</title>
        <authorList>
            <person name="Liu C."/>
            <person name="Sun Q."/>
        </authorList>
    </citation>
    <scope>NUCLEOTIDE SEQUENCE</scope>
    <source>
        <strain evidence="6">NSJ-50</strain>
    </source>
</reference>
<proteinExistence type="predicted"/>
<dbReference type="GO" id="GO:0034257">
    <property type="term" value="F:nicotinamide riboside transmembrane transporter activity"/>
    <property type="evidence" value="ECO:0007669"/>
    <property type="project" value="InterPro"/>
</dbReference>
<dbReference type="GO" id="GO:0016020">
    <property type="term" value="C:membrane"/>
    <property type="evidence" value="ECO:0007669"/>
    <property type="project" value="UniProtKB-SubCell"/>
</dbReference>
<feature type="transmembrane region" description="Helical" evidence="5">
    <location>
        <begin position="32"/>
        <end position="48"/>
    </location>
</feature>
<feature type="transmembrane region" description="Helical" evidence="5">
    <location>
        <begin position="119"/>
        <end position="137"/>
    </location>
</feature>
<keyword evidence="4 5" id="KW-0472">Membrane</keyword>
<dbReference type="NCBIfam" id="TIGR01528">
    <property type="entry name" value="NMN_trans_PnuC"/>
    <property type="match status" value="1"/>
</dbReference>
<organism evidence="6 7">
    <name type="scientific">Qingrenia yutianensis</name>
    <dbReference type="NCBI Taxonomy" id="2763676"/>
    <lineage>
        <taxon>Bacteria</taxon>
        <taxon>Bacillati</taxon>
        <taxon>Bacillota</taxon>
        <taxon>Clostridia</taxon>
        <taxon>Eubacteriales</taxon>
        <taxon>Oscillospiraceae</taxon>
        <taxon>Qingrenia</taxon>
    </lineage>
</organism>
<accession>A0A926FB32</accession>
<dbReference type="Proteomes" id="UP000647416">
    <property type="component" value="Unassembled WGS sequence"/>
</dbReference>
<gene>
    <name evidence="6" type="ORF">H8706_00845</name>
</gene>